<evidence type="ECO:0000313" key="1">
    <source>
        <dbReference type="EMBL" id="MDO7789136.1"/>
    </source>
</evidence>
<dbReference type="Proteomes" id="UP001172911">
    <property type="component" value="Unassembled WGS sequence"/>
</dbReference>
<dbReference type="AlphaFoldDB" id="A0AAW7ZIM5"/>
<proteinExistence type="predicted"/>
<keyword evidence="2" id="KW-1185">Reference proteome</keyword>
<dbReference type="EMBL" id="JARPTC010000037">
    <property type="protein sequence ID" value="MDO7789136.1"/>
    <property type="molecule type" value="Genomic_DNA"/>
</dbReference>
<organism evidence="1 2">
    <name type="scientific">Desulforamulus aquiferis</name>
    <dbReference type="NCBI Taxonomy" id="1397668"/>
    <lineage>
        <taxon>Bacteria</taxon>
        <taxon>Bacillati</taxon>
        <taxon>Bacillota</taxon>
        <taxon>Clostridia</taxon>
        <taxon>Eubacteriales</taxon>
        <taxon>Peptococcaceae</taxon>
        <taxon>Desulforamulus</taxon>
    </lineage>
</organism>
<reference evidence="1" key="1">
    <citation type="journal article" date="2023" name="J. Hazard. Mater.">
        <title>Anaerobic biodegradation of pyrene and benzo[a]pyrene by a new sulfate-reducing Desulforamulus aquiferis strain DSA.</title>
        <authorList>
            <person name="Zhang Z."/>
            <person name="Sun J."/>
            <person name="Gong X."/>
            <person name="Wang C."/>
            <person name="Wang H."/>
        </authorList>
    </citation>
    <scope>NUCLEOTIDE SEQUENCE</scope>
    <source>
        <strain evidence="1">DSA</strain>
    </source>
</reference>
<name>A0AAW7ZIM5_9FIRM</name>
<gene>
    <name evidence="1" type="ORF">P6N53_18150</name>
</gene>
<evidence type="ECO:0000313" key="2">
    <source>
        <dbReference type="Proteomes" id="UP001172911"/>
    </source>
</evidence>
<dbReference type="Gene3D" id="1.20.5.1070">
    <property type="entry name" value="Head and neck region of the ectodomain of NDV fusion glycoprotein"/>
    <property type="match status" value="1"/>
</dbReference>
<sequence>MENINLKDIDQQIIELTQKLGPLGTKLEFIESEIEDLESDKDYIEYEICKIERRIKLLKSKLLASNIDKFTGDAFVDAIILASMFCSLDYEQRSLFKHVYLSDSEIMATDSYRGIIINGLEIPKELQGKYIKWDVRSDFEANTTTLEQEYPKLKELICDIIQKPGHEFNVLTGTGFYSQFNMQERSKDDYREVITLDMAEKTAFNREYIEIALLSMGDKPFTVKYTGRLEPMVMYNNSVRIVVLPMRLND</sequence>
<comment type="caution">
    <text evidence="1">The sequence shown here is derived from an EMBL/GenBank/DDBJ whole genome shotgun (WGS) entry which is preliminary data.</text>
</comment>
<accession>A0AAW7ZIM5</accession>
<reference evidence="1" key="2">
    <citation type="submission" date="2023-03" db="EMBL/GenBank/DDBJ databases">
        <authorList>
            <person name="Zhang Z."/>
        </authorList>
    </citation>
    <scope>NUCLEOTIDE SEQUENCE</scope>
    <source>
        <strain evidence="1">DSA</strain>
    </source>
</reference>
<protein>
    <submittedName>
        <fullName evidence="1">Uncharacterized protein</fullName>
    </submittedName>
</protein>